<sequence length="123" mass="13791">MALGIFKSSRGQQQTTNRNENISSPTSHIVGGHSQSLNKQITLLDVCCEVAQRSKSQSLITNTNNKSEVAWNQEEWDTLNSFKAFLQPLRERINCVVTELPQSVGGMIKSPSTTSKMICYRMR</sequence>
<dbReference type="AlphaFoldDB" id="A0A9P8Q4R4"/>
<organism evidence="2 3">
    <name type="scientific">Wickerhamomyces pijperi</name>
    <name type="common">Yeast</name>
    <name type="synonym">Pichia pijperi</name>
    <dbReference type="NCBI Taxonomy" id="599730"/>
    <lineage>
        <taxon>Eukaryota</taxon>
        <taxon>Fungi</taxon>
        <taxon>Dikarya</taxon>
        <taxon>Ascomycota</taxon>
        <taxon>Saccharomycotina</taxon>
        <taxon>Saccharomycetes</taxon>
        <taxon>Phaffomycetales</taxon>
        <taxon>Wickerhamomycetaceae</taxon>
        <taxon>Wickerhamomyces</taxon>
    </lineage>
</organism>
<evidence type="ECO:0000256" key="1">
    <source>
        <dbReference type="SAM" id="MobiDB-lite"/>
    </source>
</evidence>
<evidence type="ECO:0000313" key="2">
    <source>
        <dbReference type="EMBL" id="KAH3682839.1"/>
    </source>
</evidence>
<evidence type="ECO:0000313" key="3">
    <source>
        <dbReference type="Proteomes" id="UP000774326"/>
    </source>
</evidence>
<feature type="region of interest" description="Disordered" evidence="1">
    <location>
        <begin position="1"/>
        <end position="31"/>
    </location>
</feature>
<comment type="caution">
    <text evidence="2">The sequence shown here is derived from an EMBL/GenBank/DDBJ whole genome shotgun (WGS) entry which is preliminary data.</text>
</comment>
<gene>
    <name evidence="2" type="ORF">WICPIJ_006178</name>
</gene>
<keyword evidence="3" id="KW-1185">Reference proteome</keyword>
<dbReference type="Proteomes" id="UP000774326">
    <property type="component" value="Unassembled WGS sequence"/>
</dbReference>
<reference evidence="2" key="1">
    <citation type="journal article" date="2021" name="Open Biol.">
        <title>Shared evolutionary footprints suggest mitochondrial oxidative damage underlies multiple complex I losses in fungi.</title>
        <authorList>
            <person name="Schikora-Tamarit M.A."/>
            <person name="Marcet-Houben M."/>
            <person name="Nosek J."/>
            <person name="Gabaldon T."/>
        </authorList>
    </citation>
    <scope>NUCLEOTIDE SEQUENCE</scope>
    <source>
        <strain evidence="2">CBS2887</strain>
    </source>
</reference>
<accession>A0A9P8Q4R4</accession>
<name>A0A9P8Q4R4_WICPI</name>
<proteinExistence type="predicted"/>
<dbReference type="EMBL" id="JAEUBG010003391">
    <property type="protein sequence ID" value="KAH3682839.1"/>
    <property type="molecule type" value="Genomic_DNA"/>
</dbReference>
<reference evidence="2" key="2">
    <citation type="submission" date="2021-01" db="EMBL/GenBank/DDBJ databases">
        <authorList>
            <person name="Schikora-Tamarit M.A."/>
        </authorList>
    </citation>
    <scope>NUCLEOTIDE SEQUENCE</scope>
    <source>
        <strain evidence="2">CBS2887</strain>
    </source>
</reference>
<feature type="compositionally biased region" description="Polar residues" evidence="1">
    <location>
        <begin position="9"/>
        <end position="31"/>
    </location>
</feature>
<protein>
    <submittedName>
        <fullName evidence="2">Uncharacterized protein</fullName>
    </submittedName>
</protein>